<accession>A0A3T1DDZ3</accession>
<dbReference type="InterPro" id="IPR023374">
    <property type="entry name" value="AttH-like_dom_sf"/>
</dbReference>
<sequence>MYDERGSVSIPKDAAVHPTSNVEWWYCYSFISGSRGSQYALMASFFRVGELPGIKGHYLIYSLIRLDNPQSVHRSFLDRPLTHLMTGMYLPLYFLLKPADRHTWGQYGKLLKGQLPSPHAWLKNASASSHPTVLHYDHAHLTFKDDRSQEFILRIDDPEANIEIKFTPSKRTTIVDEKGTVNGLYYYSSTQNTVSGYLHHHDGSEQVSGEGWFDHQWGRYYGLLRGEGWNWFGLQFDDGRELLISQIRTAKSTSPPTAIFILKDSALTSVNSIKLQPLRYWKSLATLVNYPVEWHISIPDYELELHVIPMFDSQEMPIIGPLQAIWEGACTFYGIDHRNRRSIRGKGFLELAGYAM</sequence>
<dbReference type="OrthoDB" id="9770826at2"/>
<dbReference type="EMBL" id="AP019400">
    <property type="protein sequence ID" value="BBI36386.1"/>
    <property type="molecule type" value="Genomic_DNA"/>
</dbReference>
<dbReference type="KEGG" id="cohn:KCTCHS21_57850"/>
<dbReference type="Pfam" id="PF07143">
    <property type="entry name" value="CrtC"/>
    <property type="match status" value="1"/>
</dbReference>
<dbReference type="PANTHER" id="PTHR38591">
    <property type="entry name" value="HYDROLASE"/>
    <property type="match status" value="1"/>
</dbReference>
<proteinExistence type="predicted"/>
<gene>
    <name evidence="2" type="ORF">KCTCHS21_57850</name>
</gene>
<dbReference type="RefSeq" id="WP_130615824.1">
    <property type="nucleotide sequence ID" value="NZ_AP019400.1"/>
</dbReference>
<name>A0A3T1DDZ3_9BACL</name>
<dbReference type="Gene3D" id="2.40.370.10">
    <property type="entry name" value="AttH-like domain"/>
    <property type="match status" value="2"/>
</dbReference>
<dbReference type="AlphaFoldDB" id="A0A3T1DDZ3"/>
<evidence type="ECO:0000313" key="3">
    <source>
        <dbReference type="Proteomes" id="UP000289856"/>
    </source>
</evidence>
<dbReference type="Proteomes" id="UP000289856">
    <property type="component" value="Chromosome"/>
</dbReference>
<dbReference type="InterPro" id="IPR010791">
    <property type="entry name" value="AttH_dom"/>
</dbReference>
<feature type="domain" description="AttH" evidence="1">
    <location>
        <begin position="122"/>
        <end position="218"/>
    </location>
</feature>
<dbReference type="PANTHER" id="PTHR38591:SF1">
    <property type="entry name" value="BLL1000 PROTEIN"/>
    <property type="match status" value="1"/>
</dbReference>
<dbReference type="SUPFAM" id="SSF159245">
    <property type="entry name" value="AttH-like"/>
    <property type="match status" value="1"/>
</dbReference>
<evidence type="ECO:0000259" key="1">
    <source>
        <dbReference type="Pfam" id="PF07143"/>
    </source>
</evidence>
<keyword evidence="3" id="KW-1185">Reference proteome</keyword>
<protein>
    <submittedName>
        <fullName evidence="2">Carotenoid 1,2-hydratase</fullName>
    </submittedName>
</protein>
<evidence type="ECO:0000313" key="2">
    <source>
        <dbReference type="EMBL" id="BBI36386.1"/>
    </source>
</evidence>
<organism evidence="2 3">
    <name type="scientific">Cohnella abietis</name>
    <dbReference type="NCBI Taxonomy" id="2507935"/>
    <lineage>
        <taxon>Bacteria</taxon>
        <taxon>Bacillati</taxon>
        <taxon>Bacillota</taxon>
        <taxon>Bacilli</taxon>
        <taxon>Bacillales</taxon>
        <taxon>Paenibacillaceae</taxon>
        <taxon>Cohnella</taxon>
    </lineage>
</organism>
<reference evidence="2 3" key="1">
    <citation type="submission" date="2019-01" db="EMBL/GenBank/DDBJ databases">
        <title>Complete genome sequence of Cohnella hallensis HS21 isolated from Korean fir (Abies koreana) rhizospheric soil.</title>
        <authorList>
            <person name="Jiang L."/>
            <person name="Kang S.W."/>
            <person name="Kim S."/>
            <person name="Jung J."/>
            <person name="Kim C.Y."/>
            <person name="Kim D.H."/>
            <person name="Kim S.W."/>
            <person name="Lee J."/>
        </authorList>
    </citation>
    <scope>NUCLEOTIDE SEQUENCE [LARGE SCALE GENOMIC DNA]</scope>
    <source>
        <strain evidence="2 3">HS21</strain>
    </source>
</reference>
<dbReference type="Pfam" id="PF17186">
    <property type="entry name" value="Lipocalin_9"/>
    <property type="match status" value="1"/>
</dbReference>